<proteinExistence type="predicted"/>
<dbReference type="AlphaFoldDB" id="A0A6G1K5N6"/>
<sequence length="220" mass="25278">MASRFPPIPRIHAFTLLDALPVLPLNDPLIAMVQSGSFCPICGDHSPIYREDQPCNLHGHWPWTILAPVALELQAWFYSQLAPLRTVPRQPHLTLEERSRAFNCLLLKQTCAVSMAWMSAPVQYAFFDDGRIRGLVAAIHELSFPVRDLDGMLWKHWAFGLTLWDGSLWIFDPTGRQFGPQWPTLLPWTEYQRQLVDQYPNCGFWAVPLGTRATWLARWV</sequence>
<keyword evidence="2" id="KW-1185">Reference proteome</keyword>
<reference evidence="1" key="1">
    <citation type="journal article" date="2020" name="Stud. Mycol.">
        <title>101 Dothideomycetes genomes: a test case for predicting lifestyles and emergence of pathogens.</title>
        <authorList>
            <person name="Haridas S."/>
            <person name="Albert R."/>
            <person name="Binder M."/>
            <person name="Bloem J."/>
            <person name="Labutti K."/>
            <person name="Salamov A."/>
            <person name="Andreopoulos B."/>
            <person name="Baker S."/>
            <person name="Barry K."/>
            <person name="Bills G."/>
            <person name="Bluhm B."/>
            <person name="Cannon C."/>
            <person name="Castanera R."/>
            <person name="Culley D."/>
            <person name="Daum C."/>
            <person name="Ezra D."/>
            <person name="Gonzalez J."/>
            <person name="Henrissat B."/>
            <person name="Kuo A."/>
            <person name="Liang C."/>
            <person name="Lipzen A."/>
            <person name="Lutzoni F."/>
            <person name="Magnuson J."/>
            <person name="Mondo S."/>
            <person name="Nolan M."/>
            <person name="Ohm R."/>
            <person name="Pangilinan J."/>
            <person name="Park H.-J."/>
            <person name="Ramirez L."/>
            <person name="Alfaro M."/>
            <person name="Sun H."/>
            <person name="Tritt A."/>
            <person name="Yoshinaga Y."/>
            <person name="Zwiers L.-H."/>
            <person name="Turgeon B."/>
            <person name="Goodwin S."/>
            <person name="Spatafora J."/>
            <person name="Crous P."/>
            <person name="Grigoriev I."/>
        </authorList>
    </citation>
    <scope>NUCLEOTIDE SEQUENCE</scope>
    <source>
        <strain evidence="1">CBS 279.74</strain>
    </source>
</reference>
<gene>
    <name evidence="1" type="ORF">K504DRAFT_456169</name>
</gene>
<organism evidence="1 2">
    <name type="scientific">Pleomassaria siparia CBS 279.74</name>
    <dbReference type="NCBI Taxonomy" id="1314801"/>
    <lineage>
        <taxon>Eukaryota</taxon>
        <taxon>Fungi</taxon>
        <taxon>Dikarya</taxon>
        <taxon>Ascomycota</taxon>
        <taxon>Pezizomycotina</taxon>
        <taxon>Dothideomycetes</taxon>
        <taxon>Pleosporomycetidae</taxon>
        <taxon>Pleosporales</taxon>
        <taxon>Pleomassariaceae</taxon>
        <taxon>Pleomassaria</taxon>
    </lineage>
</organism>
<dbReference type="EMBL" id="MU005772">
    <property type="protein sequence ID" value="KAF2708118.1"/>
    <property type="molecule type" value="Genomic_DNA"/>
</dbReference>
<protein>
    <submittedName>
        <fullName evidence="1">Uncharacterized protein</fullName>
    </submittedName>
</protein>
<dbReference type="OrthoDB" id="3791448at2759"/>
<evidence type="ECO:0000313" key="2">
    <source>
        <dbReference type="Proteomes" id="UP000799428"/>
    </source>
</evidence>
<accession>A0A6G1K5N6</accession>
<dbReference type="Proteomes" id="UP000799428">
    <property type="component" value="Unassembled WGS sequence"/>
</dbReference>
<name>A0A6G1K5N6_9PLEO</name>
<evidence type="ECO:0000313" key="1">
    <source>
        <dbReference type="EMBL" id="KAF2708118.1"/>
    </source>
</evidence>